<dbReference type="GO" id="GO:0016758">
    <property type="term" value="F:hexosyltransferase activity"/>
    <property type="evidence" value="ECO:0007669"/>
    <property type="project" value="InterPro"/>
</dbReference>
<dbReference type="Gene3D" id="3.40.50.2000">
    <property type="entry name" value="Glycogen Phosphorylase B"/>
    <property type="match status" value="1"/>
</dbReference>
<organism evidence="3">
    <name type="scientific">Acidithiobacillus ferrivorans</name>
    <dbReference type="NCBI Taxonomy" id="160808"/>
    <lineage>
        <taxon>Bacteria</taxon>
        <taxon>Pseudomonadati</taxon>
        <taxon>Pseudomonadota</taxon>
        <taxon>Acidithiobacillia</taxon>
        <taxon>Acidithiobacillales</taxon>
        <taxon>Acidithiobacillaceae</taxon>
        <taxon>Acidithiobacillus</taxon>
    </lineage>
</organism>
<feature type="domain" description="Glycosyl transferase family 28 C-terminal" evidence="2">
    <location>
        <begin position="293"/>
        <end position="429"/>
    </location>
</feature>
<sequence length="472" mass="51346">MKPLMQRGTGRYRRLPGAHAAGPMPAGQRYADQEIRQNLLFTGDSSASHESFAGAGQSIPTVALHQWPAAKHGRAARRVLLYSHDTFGLGHLRRNLAIVEHLMQRKPPFSGMLLTGSPMAGSWPMPTGLEVRALPPVIKVGAEEYAARDLSSNFEAVKAQREAAILDAIASYRPNFFLIDHAPAGMKGELLPALRFIRKEMPATRTVLGLRDVIDSPETVRQIWQTQGIYELLETEYDQILVYGSRHLFDVVSAYKLSPRVAAKVRYCGYVARTGLHGVADVPVAPSGLPVVLVTVGGGGDGYALIDAYLEALRRIPQNTVHSIVVPGPLMPPDQYQSLAGIAAQRPDIQVIPYTTEFVGLLHMADLVVAMGGYNTTAEILAARKPAILVPRSTPRMEQWLRATMLSQLGLVWVIQPEEDLVGRLVELVPAAVAGDRPPGKQWDTVDLGGVHRVGEVLEEMLHSGTSTGISI</sequence>
<dbReference type="PANTHER" id="PTHR21015:SF28">
    <property type="entry name" value="SLL1722 PROTEIN"/>
    <property type="match status" value="1"/>
</dbReference>
<reference evidence="3" key="1">
    <citation type="submission" date="2014-03" db="EMBL/GenBank/DDBJ databases">
        <authorList>
            <person name="Genoscope - CEA"/>
        </authorList>
    </citation>
    <scope>NUCLEOTIDE SEQUENCE [LARGE SCALE GENOMIC DNA]</scope>
    <source>
        <strain evidence="3">CF27</strain>
    </source>
</reference>
<feature type="compositionally biased region" description="Low complexity" evidence="1">
    <location>
        <begin position="17"/>
        <end position="27"/>
    </location>
</feature>
<dbReference type="Pfam" id="PF04101">
    <property type="entry name" value="Glyco_tran_28_C"/>
    <property type="match status" value="1"/>
</dbReference>
<keyword evidence="3" id="KW-0808">Transferase</keyword>
<evidence type="ECO:0000313" key="3">
    <source>
        <dbReference type="EMBL" id="CDQ09165.1"/>
    </source>
</evidence>
<dbReference type="EMBL" id="CCCS020000016">
    <property type="protein sequence ID" value="CDQ09165.1"/>
    <property type="molecule type" value="Genomic_DNA"/>
</dbReference>
<evidence type="ECO:0000313" key="5">
    <source>
        <dbReference type="Proteomes" id="UP000193925"/>
    </source>
</evidence>
<dbReference type="AlphaFoldDB" id="A0A060UL03"/>
<dbReference type="RefSeq" id="WP_035191580.1">
    <property type="nucleotide sequence ID" value="NZ_CCCS020000016.1"/>
</dbReference>
<proteinExistence type="predicted"/>
<evidence type="ECO:0000313" key="4">
    <source>
        <dbReference type="EMBL" id="SMH67430.1"/>
    </source>
</evidence>
<reference evidence="3" key="2">
    <citation type="submission" date="2014-07" db="EMBL/GenBank/DDBJ databases">
        <title>Initial genome analysis of the psychrotolerant acidophile Acidithiobacillus ferrivorans CF27: insights into iron and sulfur oxidation pathways and into biofilm formation.</title>
        <authorList>
            <person name="Talla E."/>
            <person name="Hedrich S."/>
            <person name="Mangenot S."/>
            <person name="Ji B."/>
            <person name="Johnson D.B."/>
            <person name="Barbe V."/>
            <person name="Bonnefoy V."/>
        </authorList>
    </citation>
    <scope>NUCLEOTIDE SEQUENCE [LARGE SCALE GENOMIC DNA]</scope>
    <source>
        <strain evidence="3">CF27</strain>
    </source>
</reference>
<dbReference type="Proteomes" id="UP000193925">
    <property type="component" value="Chromosome AFERRI"/>
</dbReference>
<reference evidence="4 5" key="3">
    <citation type="submission" date="2017-03" db="EMBL/GenBank/DDBJ databases">
        <authorList>
            <person name="Regsiter A."/>
            <person name="William W."/>
        </authorList>
    </citation>
    <scope>NUCLEOTIDE SEQUENCE [LARGE SCALE GENOMIC DNA]</scope>
    <source>
        <strain evidence="4">PRJEB5721</strain>
    </source>
</reference>
<dbReference type="EMBL" id="LT841305">
    <property type="protein sequence ID" value="SMH67430.1"/>
    <property type="molecule type" value="Genomic_DNA"/>
</dbReference>
<keyword evidence="5" id="KW-1185">Reference proteome</keyword>
<dbReference type="InterPro" id="IPR007235">
    <property type="entry name" value="Glyco_trans_28_C"/>
</dbReference>
<evidence type="ECO:0000259" key="2">
    <source>
        <dbReference type="Pfam" id="PF04101"/>
    </source>
</evidence>
<name>A0A060UL03_9PROT</name>
<feature type="region of interest" description="Disordered" evidence="1">
    <location>
        <begin position="1"/>
        <end position="27"/>
    </location>
</feature>
<gene>
    <name evidence="3" type="ORF">AFERRI_230023</name>
    <name evidence="4" type="ORF">AFERRI_50631</name>
</gene>
<dbReference type="SUPFAM" id="SSF53756">
    <property type="entry name" value="UDP-Glycosyltransferase/glycogen phosphorylase"/>
    <property type="match status" value="1"/>
</dbReference>
<dbReference type="PANTHER" id="PTHR21015">
    <property type="entry name" value="UDP-N-ACETYLGLUCOSAMINE--N-ACETYLMURAMYL-(PENTAPEPTIDE) PYROPHOSPHORYL-UNDECAPRENOL N-ACETYLGLUCOSAMINE TRANSFERASE 1"/>
    <property type="match status" value="1"/>
</dbReference>
<protein>
    <submittedName>
        <fullName evidence="3 4">Glycosyltransferase</fullName>
    </submittedName>
</protein>
<accession>A0A060UL03</accession>
<evidence type="ECO:0000256" key="1">
    <source>
        <dbReference type="SAM" id="MobiDB-lite"/>
    </source>
</evidence>